<proteinExistence type="predicted"/>
<gene>
    <name evidence="1" type="ORF">WAK64_14860</name>
</gene>
<reference evidence="1 2" key="1">
    <citation type="journal article" date="2018" name="J. Microbiol.">
        <title>Bacillus spongiae sp. nov., isolated from sponge of Jeju Island.</title>
        <authorList>
            <person name="Lee G.E."/>
            <person name="Im W.T."/>
            <person name="Park J.S."/>
        </authorList>
    </citation>
    <scope>NUCLEOTIDE SEQUENCE [LARGE SCALE GENOMIC DNA]</scope>
    <source>
        <strain evidence="1 2">135PIL107-10</strain>
    </source>
</reference>
<keyword evidence="2" id="KW-1185">Reference proteome</keyword>
<organism evidence="1 2">
    <name type="scientific">Bacillus spongiae</name>
    <dbReference type="NCBI Taxonomy" id="2683610"/>
    <lineage>
        <taxon>Bacteria</taxon>
        <taxon>Bacillati</taxon>
        <taxon>Bacillota</taxon>
        <taxon>Bacilli</taxon>
        <taxon>Bacillales</taxon>
        <taxon>Bacillaceae</taxon>
        <taxon>Bacillus</taxon>
    </lineage>
</organism>
<evidence type="ECO:0008006" key="3">
    <source>
        <dbReference type="Google" id="ProtNLM"/>
    </source>
</evidence>
<comment type="caution">
    <text evidence="1">The sequence shown here is derived from an EMBL/GenBank/DDBJ whole genome shotgun (WGS) entry which is preliminary data.</text>
</comment>
<dbReference type="EMBL" id="JBBAXC010000012">
    <property type="protein sequence ID" value="MEI5908336.1"/>
    <property type="molecule type" value="Genomic_DNA"/>
</dbReference>
<accession>A0ABU8HGP9</accession>
<evidence type="ECO:0000313" key="2">
    <source>
        <dbReference type="Proteomes" id="UP001312865"/>
    </source>
</evidence>
<evidence type="ECO:0000313" key="1">
    <source>
        <dbReference type="EMBL" id="MEI5908336.1"/>
    </source>
</evidence>
<protein>
    <recommendedName>
        <fullName evidence="3">SnoaL-like domain-containing protein</fullName>
    </recommendedName>
</protein>
<name>A0ABU8HGP9_9BACI</name>
<dbReference type="Proteomes" id="UP001312865">
    <property type="component" value="Unassembled WGS sequence"/>
</dbReference>
<sequence>MMVKTPLNQEDVIKIKKVLTKFQAGYTKRNVEVLDDFIGEVFVQNERMITVGTSRSEWCFGRNELKELLKSDWMYWGNLTVNIENAKINTKGNSAWFLADSTISWDTTEDAEEWRQDLVDDFFKKNGRFVHFSPAARVAMLNEKLLFIMKSFAHKQKEPLTFPIRLSGGLVRQDQSFRINRLHFSVPMKSFPEWRIDKNNPDSLKYYNQIKKRMLHYNELFDDECREEITELLHNLRAHYLGKTNPTQLIKKLFSSYDDNYVVDPNENPAAIGNNHIEKILILQRQKWDEFVLNIEEALIHTEGDTASIITSGIFRKSFLSNEFLQKELHGMKETLQKEGKGEGQLFKAQKQIAHTIKELSFGEEALWEFRFEATAIKEKGKWKFHNLQFTYPSLHLFEGNYRMIPLLSTDQ</sequence>
<dbReference type="RefSeq" id="WP_336587780.1">
    <property type="nucleotide sequence ID" value="NZ_JBBAXC010000012.1"/>
</dbReference>